<dbReference type="HOGENOM" id="CLU_1197654_0_0_2"/>
<dbReference type="EMBL" id="CP009520">
    <property type="protein sequence ID" value="AKB45720.1"/>
    <property type="molecule type" value="Genomic_DNA"/>
</dbReference>
<evidence type="ECO:0000313" key="3">
    <source>
        <dbReference type="Proteomes" id="UP000033096"/>
    </source>
</evidence>
<dbReference type="Proteomes" id="UP000033096">
    <property type="component" value="Chromosome"/>
</dbReference>
<dbReference type="InterPro" id="IPR010998">
    <property type="entry name" value="Integrase_recombinase_N"/>
</dbReference>
<dbReference type="PATRIC" id="fig|1434123.4.peg.4225"/>
<dbReference type="STRING" id="1434123.MSVAZ_3451"/>
<organism evidence="2 3">
    <name type="scientific">Methanosarcina vacuolata Z-761</name>
    <dbReference type="NCBI Taxonomy" id="1434123"/>
    <lineage>
        <taxon>Archaea</taxon>
        <taxon>Methanobacteriati</taxon>
        <taxon>Methanobacteriota</taxon>
        <taxon>Stenosarchaea group</taxon>
        <taxon>Methanomicrobia</taxon>
        <taxon>Methanosarcinales</taxon>
        <taxon>Methanosarcinaceae</taxon>
        <taxon>Methanosarcina</taxon>
    </lineage>
</organism>
<dbReference type="GO" id="GO:0003677">
    <property type="term" value="F:DNA binding"/>
    <property type="evidence" value="ECO:0007669"/>
    <property type="project" value="UniProtKB-KW"/>
</dbReference>
<protein>
    <submittedName>
        <fullName evidence="2">Uncharacterized protein</fullName>
    </submittedName>
</protein>
<dbReference type="SUPFAM" id="SSF56349">
    <property type="entry name" value="DNA breaking-rejoining enzymes"/>
    <property type="match status" value="1"/>
</dbReference>
<dbReference type="InterPro" id="IPR011010">
    <property type="entry name" value="DNA_brk_join_enz"/>
</dbReference>
<dbReference type="Gene3D" id="1.10.150.130">
    <property type="match status" value="1"/>
</dbReference>
<gene>
    <name evidence="2" type="ORF">MSVAZ_3451</name>
</gene>
<name>A0A0E3Q7R4_9EURY</name>
<evidence type="ECO:0000256" key="1">
    <source>
        <dbReference type="ARBA" id="ARBA00023125"/>
    </source>
</evidence>
<reference evidence="2 3" key="1">
    <citation type="submission" date="2014-07" db="EMBL/GenBank/DDBJ databases">
        <title>Methanogenic archaea and the global carbon cycle.</title>
        <authorList>
            <person name="Henriksen J.R."/>
            <person name="Luke J."/>
            <person name="Reinhart S."/>
            <person name="Benedict M.N."/>
            <person name="Youngblut N.D."/>
            <person name="Metcalf M.E."/>
            <person name="Whitaker R.J."/>
            <person name="Metcalf W.W."/>
        </authorList>
    </citation>
    <scope>NUCLEOTIDE SEQUENCE [LARGE SCALE GENOMIC DNA]</scope>
    <source>
        <strain evidence="2 3">Z-761</strain>
    </source>
</reference>
<proteinExistence type="predicted"/>
<evidence type="ECO:0000313" key="2">
    <source>
        <dbReference type="EMBL" id="AKB45720.1"/>
    </source>
</evidence>
<keyword evidence="3" id="KW-1185">Reference proteome</keyword>
<dbReference type="KEGG" id="mvc:MSVAZ_3451"/>
<sequence length="270" mass="31730">MNLFILGKGVGRKLSKAGQNLEKLEKQFSYRTAMKTIDEAFREFLKEQKRELSPRTHRDYENLISLFEEYLDVCASDDLYEEDQELYKEKHKNEHKEYCQIFDLAYIVPSDIEYFLEDYLINDFGGSAAFVETSRRFFRKFLPWAYEKDYLDPEHYSELAKVVGNIRKKGKKTASQVQKFGSLLCDYVDAHPAEESPEWKEGDFEIRRVEPGKLWVEDYLDPYIEIGPVKVSEEVSSLAKTGWYLNFGIVKVGDFWQIVYVEGVSSRCPY</sequence>
<keyword evidence="1" id="KW-0238">DNA-binding</keyword>
<accession>A0A0E3Q7R4</accession>
<dbReference type="AlphaFoldDB" id="A0A0E3Q7R4"/>